<dbReference type="Proteomes" id="UP000051256">
    <property type="component" value="Unassembled WGS sequence"/>
</dbReference>
<dbReference type="Gene3D" id="3.40.190.10">
    <property type="entry name" value="Periplasmic binding protein-like II"/>
    <property type="match status" value="2"/>
</dbReference>
<keyword evidence="7" id="KW-1185">Reference proteome</keyword>
<dbReference type="GO" id="GO:0000976">
    <property type="term" value="F:transcription cis-regulatory region binding"/>
    <property type="evidence" value="ECO:0007669"/>
    <property type="project" value="TreeGrafter"/>
</dbReference>
<evidence type="ECO:0000313" key="7">
    <source>
        <dbReference type="Proteomes" id="UP000051256"/>
    </source>
</evidence>
<dbReference type="EMBL" id="AYZR01000004">
    <property type="protein sequence ID" value="KRM94585.1"/>
    <property type="molecule type" value="Genomic_DNA"/>
</dbReference>
<dbReference type="PANTHER" id="PTHR30126">
    <property type="entry name" value="HTH-TYPE TRANSCRIPTIONAL REGULATOR"/>
    <property type="match status" value="1"/>
</dbReference>
<comment type="similarity">
    <text evidence="1">Belongs to the LysR transcriptional regulatory family.</text>
</comment>
<dbReference type="InterPro" id="IPR000847">
    <property type="entry name" value="LysR_HTH_N"/>
</dbReference>
<organism evidence="6 7">
    <name type="scientific">Lentilactobacillus senioris DSM 24302 = JCM 17472</name>
    <dbReference type="NCBI Taxonomy" id="1423802"/>
    <lineage>
        <taxon>Bacteria</taxon>
        <taxon>Bacillati</taxon>
        <taxon>Bacillota</taxon>
        <taxon>Bacilli</taxon>
        <taxon>Lactobacillales</taxon>
        <taxon>Lactobacillaceae</taxon>
        <taxon>Lentilactobacillus</taxon>
    </lineage>
</organism>
<dbReference type="InterPro" id="IPR036388">
    <property type="entry name" value="WH-like_DNA-bd_sf"/>
</dbReference>
<evidence type="ECO:0000256" key="2">
    <source>
        <dbReference type="ARBA" id="ARBA00023015"/>
    </source>
</evidence>
<dbReference type="RefSeq" id="WP_056977861.1">
    <property type="nucleotide sequence ID" value="NZ_AYZR01000004.1"/>
</dbReference>
<comment type="caution">
    <text evidence="6">The sequence shown here is derived from an EMBL/GenBank/DDBJ whole genome shotgun (WGS) entry which is preliminary data.</text>
</comment>
<dbReference type="InterPro" id="IPR036390">
    <property type="entry name" value="WH_DNA-bd_sf"/>
</dbReference>
<keyword evidence="4" id="KW-0804">Transcription</keyword>
<evidence type="ECO:0000256" key="4">
    <source>
        <dbReference type="ARBA" id="ARBA00023163"/>
    </source>
</evidence>
<dbReference type="Gene3D" id="1.10.10.10">
    <property type="entry name" value="Winged helix-like DNA-binding domain superfamily/Winged helix DNA-binding domain"/>
    <property type="match status" value="1"/>
</dbReference>
<evidence type="ECO:0000256" key="3">
    <source>
        <dbReference type="ARBA" id="ARBA00023125"/>
    </source>
</evidence>
<gene>
    <name evidence="6" type="ORF">FC56_GL001544</name>
</gene>
<sequence length="287" mass="32518">MLDHRYHTFLTLVQTGSYTVTAEHLYISQPAVTQQIKSLEREIGVPLVRYHRPHLQITVEGQKLAQFISTIEVQSQQVMQQLRTPNVEREISFAATLSVSDFLVPQLILKLQKLGYTRIDCQTANTESALKKLDDGTSQFALIEGNFDKDNYDYQVIRQEPFIGVASVANELVNQTNLTVPELQAQSLLLREPGSGTRDIFKNFAGSLNIELTDFSQVVTVDSPTAIRELLLQNAGISFMYQSLVQSEIDAGLLAKLPLQDLQLQHELTLVWIKDSYFAEEYEHLFE</sequence>
<reference evidence="6 7" key="1">
    <citation type="journal article" date="2015" name="Genome Announc.">
        <title>Expanding the biotechnology potential of lactobacilli through comparative genomics of 213 strains and associated genera.</title>
        <authorList>
            <person name="Sun Z."/>
            <person name="Harris H.M."/>
            <person name="McCann A."/>
            <person name="Guo C."/>
            <person name="Argimon S."/>
            <person name="Zhang W."/>
            <person name="Yang X."/>
            <person name="Jeffery I.B."/>
            <person name="Cooney J.C."/>
            <person name="Kagawa T.F."/>
            <person name="Liu W."/>
            <person name="Song Y."/>
            <person name="Salvetti E."/>
            <person name="Wrobel A."/>
            <person name="Rasinkangas P."/>
            <person name="Parkhill J."/>
            <person name="Rea M.C."/>
            <person name="O'Sullivan O."/>
            <person name="Ritari J."/>
            <person name="Douillard F.P."/>
            <person name="Paul Ross R."/>
            <person name="Yang R."/>
            <person name="Briner A.E."/>
            <person name="Felis G.E."/>
            <person name="de Vos W.M."/>
            <person name="Barrangou R."/>
            <person name="Klaenhammer T.R."/>
            <person name="Caufield P.W."/>
            <person name="Cui Y."/>
            <person name="Zhang H."/>
            <person name="O'Toole P.W."/>
        </authorList>
    </citation>
    <scope>NUCLEOTIDE SEQUENCE [LARGE SCALE GENOMIC DNA]</scope>
    <source>
        <strain evidence="6 7">DSM 24302</strain>
    </source>
</reference>
<dbReference type="PRINTS" id="PR00039">
    <property type="entry name" value="HTHLYSR"/>
</dbReference>
<dbReference type="PANTHER" id="PTHR30126:SF91">
    <property type="entry name" value="LYSR FAMILY TRANSCRIPTIONAL REGULATOR"/>
    <property type="match status" value="1"/>
</dbReference>
<protein>
    <submittedName>
        <fullName evidence="6">Transcriptional regulator</fullName>
    </submittedName>
</protein>
<dbReference type="GO" id="GO:0003700">
    <property type="term" value="F:DNA-binding transcription factor activity"/>
    <property type="evidence" value="ECO:0007669"/>
    <property type="project" value="InterPro"/>
</dbReference>
<feature type="domain" description="HTH lysR-type" evidence="5">
    <location>
        <begin position="1"/>
        <end position="58"/>
    </location>
</feature>
<keyword evidence="3" id="KW-0238">DNA-binding</keyword>
<dbReference type="PATRIC" id="fig|1423802.4.peg.1565"/>
<evidence type="ECO:0000259" key="5">
    <source>
        <dbReference type="PROSITE" id="PS50931"/>
    </source>
</evidence>
<evidence type="ECO:0000256" key="1">
    <source>
        <dbReference type="ARBA" id="ARBA00009437"/>
    </source>
</evidence>
<dbReference type="SUPFAM" id="SSF46785">
    <property type="entry name" value="Winged helix' DNA-binding domain"/>
    <property type="match status" value="1"/>
</dbReference>
<name>A0A0R2D231_9LACO</name>
<keyword evidence="2" id="KW-0805">Transcription regulation</keyword>
<dbReference type="SUPFAM" id="SSF53850">
    <property type="entry name" value="Periplasmic binding protein-like II"/>
    <property type="match status" value="1"/>
</dbReference>
<dbReference type="PROSITE" id="PS50931">
    <property type="entry name" value="HTH_LYSR"/>
    <property type="match status" value="1"/>
</dbReference>
<dbReference type="STRING" id="1423802.FC56_GL001544"/>
<dbReference type="Pfam" id="PF00126">
    <property type="entry name" value="HTH_1"/>
    <property type="match status" value="1"/>
</dbReference>
<dbReference type="Pfam" id="PF03466">
    <property type="entry name" value="LysR_substrate"/>
    <property type="match status" value="1"/>
</dbReference>
<accession>A0A0R2D231</accession>
<evidence type="ECO:0000313" key="6">
    <source>
        <dbReference type="EMBL" id="KRM94585.1"/>
    </source>
</evidence>
<dbReference type="InterPro" id="IPR005119">
    <property type="entry name" value="LysR_subst-bd"/>
</dbReference>
<proteinExistence type="inferred from homology"/>
<dbReference type="AlphaFoldDB" id="A0A0R2D231"/>